<evidence type="ECO:0000313" key="2">
    <source>
        <dbReference type="Proteomes" id="UP001057402"/>
    </source>
</evidence>
<proteinExistence type="predicted"/>
<organism evidence="1 2">
    <name type="scientific">Melastoma candidum</name>
    <dbReference type="NCBI Taxonomy" id="119954"/>
    <lineage>
        <taxon>Eukaryota</taxon>
        <taxon>Viridiplantae</taxon>
        <taxon>Streptophyta</taxon>
        <taxon>Embryophyta</taxon>
        <taxon>Tracheophyta</taxon>
        <taxon>Spermatophyta</taxon>
        <taxon>Magnoliopsida</taxon>
        <taxon>eudicotyledons</taxon>
        <taxon>Gunneridae</taxon>
        <taxon>Pentapetalae</taxon>
        <taxon>rosids</taxon>
        <taxon>malvids</taxon>
        <taxon>Myrtales</taxon>
        <taxon>Melastomataceae</taxon>
        <taxon>Melastomatoideae</taxon>
        <taxon>Melastomateae</taxon>
        <taxon>Melastoma</taxon>
    </lineage>
</organism>
<gene>
    <name evidence="1" type="ORF">MLD38_030933</name>
</gene>
<reference evidence="2" key="1">
    <citation type="journal article" date="2023" name="Front. Plant Sci.">
        <title>Chromosomal-level genome assembly of Melastoma candidum provides insights into trichome evolution.</title>
        <authorList>
            <person name="Zhong Y."/>
            <person name="Wu W."/>
            <person name="Sun C."/>
            <person name="Zou P."/>
            <person name="Liu Y."/>
            <person name="Dai S."/>
            <person name="Zhou R."/>
        </authorList>
    </citation>
    <scope>NUCLEOTIDE SEQUENCE [LARGE SCALE GENOMIC DNA]</scope>
</reference>
<dbReference type="EMBL" id="CM042888">
    <property type="protein sequence ID" value="KAI4325548.1"/>
    <property type="molecule type" value="Genomic_DNA"/>
</dbReference>
<accession>A0ACB9MPC0</accession>
<protein>
    <submittedName>
        <fullName evidence="1">Uncharacterized protein</fullName>
    </submittedName>
</protein>
<name>A0ACB9MPC0_9MYRT</name>
<comment type="caution">
    <text evidence="1">The sequence shown here is derived from an EMBL/GenBank/DDBJ whole genome shotgun (WGS) entry which is preliminary data.</text>
</comment>
<evidence type="ECO:0000313" key="1">
    <source>
        <dbReference type="EMBL" id="KAI4325548.1"/>
    </source>
</evidence>
<keyword evidence="2" id="KW-1185">Reference proteome</keyword>
<dbReference type="Proteomes" id="UP001057402">
    <property type="component" value="Chromosome 9"/>
</dbReference>
<sequence>MDVTLPALQNVQNALNAAGLGDKVKATIPFNAEKDNSPASNPVPLAGTFCSDISGIVTLIVDFLAQNNAPFTVNIYPFLSLYGNDNFPFDYAFFDWTTSLINNGILYTNVFDANFDTLVSALNVVGHGDITIIVGEIGWPTDGDKNTNLNNAYMFYNGLLTKLAANVGTPLRHGNIEPYLFDLIDEDAEC</sequence>